<dbReference type="SUPFAM" id="SSF47923">
    <property type="entry name" value="Ypt/Rab-GAP domain of gyp1p"/>
    <property type="match status" value="2"/>
</dbReference>
<dbReference type="OrthoDB" id="348113at2759"/>
<feature type="transmembrane region" description="Helical" evidence="2">
    <location>
        <begin position="20"/>
        <end position="36"/>
    </location>
</feature>
<dbReference type="GO" id="GO:0005096">
    <property type="term" value="F:GTPase activator activity"/>
    <property type="evidence" value="ECO:0007669"/>
    <property type="project" value="TreeGrafter"/>
</dbReference>
<evidence type="ECO:0000313" key="4">
    <source>
        <dbReference type="EMBL" id="CDI87748.1"/>
    </source>
</evidence>
<keyword evidence="5" id="KW-1185">Reference proteome</keyword>
<dbReference type="PANTHER" id="PTHR47219">
    <property type="entry name" value="RAB GTPASE-ACTIVATING PROTEIN 1-LIKE"/>
    <property type="match status" value="1"/>
</dbReference>
<organism evidence="4 5">
    <name type="scientific">Eimeria praecox</name>
    <dbReference type="NCBI Taxonomy" id="51316"/>
    <lineage>
        <taxon>Eukaryota</taxon>
        <taxon>Sar</taxon>
        <taxon>Alveolata</taxon>
        <taxon>Apicomplexa</taxon>
        <taxon>Conoidasida</taxon>
        <taxon>Coccidia</taxon>
        <taxon>Eucoccidiorida</taxon>
        <taxon>Eimeriorina</taxon>
        <taxon>Eimeriidae</taxon>
        <taxon>Eimeria</taxon>
    </lineage>
</organism>
<reference evidence="4" key="2">
    <citation type="submission" date="2013-10" db="EMBL/GenBank/DDBJ databases">
        <authorList>
            <person name="Aslett M."/>
        </authorList>
    </citation>
    <scope>NUCLEOTIDE SEQUENCE [LARGE SCALE GENOMIC DNA]</scope>
    <source>
        <strain evidence="4">Houghton</strain>
    </source>
</reference>
<feature type="transmembrane region" description="Helical" evidence="2">
    <location>
        <begin position="161"/>
        <end position="187"/>
    </location>
</feature>
<dbReference type="InterPro" id="IPR035969">
    <property type="entry name" value="Rab-GAP_TBC_sf"/>
</dbReference>
<keyword evidence="2" id="KW-1133">Transmembrane helix</keyword>
<keyword evidence="2" id="KW-0812">Transmembrane</keyword>
<dbReference type="Proteomes" id="UP000018201">
    <property type="component" value="Unassembled WGS sequence"/>
</dbReference>
<dbReference type="PROSITE" id="PS50086">
    <property type="entry name" value="TBC_RABGAP"/>
    <property type="match status" value="1"/>
</dbReference>
<feature type="transmembrane region" description="Helical" evidence="2">
    <location>
        <begin position="193"/>
        <end position="226"/>
    </location>
</feature>
<dbReference type="AlphaFoldDB" id="U6H8M3"/>
<dbReference type="GO" id="GO:0031267">
    <property type="term" value="F:small GTPase binding"/>
    <property type="evidence" value="ECO:0007669"/>
    <property type="project" value="TreeGrafter"/>
</dbReference>
<keyword evidence="2" id="KW-0472">Membrane</keyword>
<accession>U6H8M3</accession>
<dbReference type="InterPro" id="IPR000195">
    <property type="entry name" value="Rab-GAP-TBC_dom"/>
</dbReference>
<name>U6H8M3_9EIME</name>
<dbReference type="EMBL" id="HG708189">
    <property type="protein sequence ID" value="CDI87748.1"/>
    <property type="molecule type" value="Genomic_DNA"/>
</dbReference>
<dbReference type="Gene3D" id="1.10.472.80">
    <property type="entry name" value="Ypt/Rab-GAP domain of gyp1p, domain 3"/>
    <property type="match status" value="1"/>
</dbReference>
<dbReference type="Gene3D" id="1.10.8.270">
    <property type="entry name" value="putative rabgap domain of human tbc1 domain family member 14 like domains"/>
    <property type="match status" value="1"/>
</dbReference>
<evidence type="ECO:0000313" key="5">
    <source>
        <dbReference type="Proteomes" id="UP000018201"/>
    </source>
</evidence>
<dbReference type="PANTHER" id="PTHR47219:SF15">
    <property type="entry name" value="TBC1 DOMAIN FAMILY MEMBER 12 ISOFORM X1"/>
    <property type="match status" value="1"/>
</dbReference>
<dbReference type="SMART" id="SM00164">
    <property type="entry name" value="TBC"/>
    <property type="match status" value="1"/>
</dbReference>
<evidence type="ECO:0000256" key="2">
    <source>
        <dbReference type="SAM" id="Phobius"/>
    </source>
</evidence>
<proteinExistence type="predicted"/>
<evidence type="ECO:0000256" key="1">
    <source>
        <dbReference type="SAM" id="MobiDB-lite"/>
    </source>
</evidence>
<reference evidence="4" key="1">
    <citation type="submission" date="2013-10" db="EMBL/GenBank/DDBJ databases">
        <title>Genomic analysis of the causative agents of coccidiosis in chickens.</title>
        <authorList>
            <person name="Reid A.J."/>
            <person name="Blake D."/>
            <person name="Billington K."/>
            <person name="Browne H."/>
            <person name="Dunn M."/>
            <person name="Hung S."/>
            <person name="Kawahara F."/>
            <person name="Miranda-Saavedra D."/>
            <person name="Mourier T."/>
            <person name="Nagra H."/>
            <person name="Otto T.D."/>
            <person name="Rawlings N."/>
            <person name="Sanchez A."/>
            <person name="Sanders M."/>
            <person name="Subramaniam C."/>
            <person name="Tay Y."/>
            <person name="Dear P."/>
            <person name="Doerig C."/>
            <person name="Gruber A."/>
            <person name="Parkinson J."/>
            <person name="Shirley M."/>
            <person name="Wan K.L."/>
            <person name="Berriman M."/>
            <person name="Tomley F."/>
            <person name="Pain A."/>
        </authorList>
    </citation>
    <scope>NUCLEOTIDE SEQUENCE [LARGE SCALE GENOMIC DNA]</scope>
    <source>
        <strain evidence="4">Houghton</strain>
    </source>
</reference>
<gene>
    <name evidence="4" type="ORF">EPH_0051390</name>
</gene>
<dbReference type="InterPro" id="IPR050302">
    <property type="entry name" value="Rab_GAP_TBC_domain"/>
</dbReference>
<feature type="domain" description="Rab-GAP TBC" evidence="3">
    <location>
        <begin position="1"/>
        <end position="126"/>
    </location>
</feature>
<dbReference type="VEuPathDB" id="ToxoDB:EPH_0051390"/>
<evidence type="ECO:0000259" key="3">
    <source>
        <dbReference type="PROSITE" id="PS50086"/>
    </source>
</evidence>
<sequence length="351" mass="38050">MEAFLQTLLEVYVMLRPDLGYVQGMAFIAATLLLYMDEYSAFVCFANLMLRRSLHAFYTFDMGLVEVYFRTFDLLLEEKHPQLLQHFERIGIESDIFLVDWMYTLFTRCLPFELLGRVWDLFVIKGDVVLFQASLAIVSYFREELLQGSRFQAIHVRTRALPTAAAAAAAATVVAAAAAAAAVVAAAEVVMAAAVVIVGTAVAAGTSAAIKTLLYVYIVCFVGVYVQSDRFLDLLFSIKLTPERLDALLLHVQKTLSEKRKKEGGGPEGPRSRLVLRHLSSEVAAPHAATQAAAEAAPASAAAAAADTATWKKAEQAVGGPSNPKEGTGGPPSRLRRRSFTWAVMGGAPTT</sequence>
<feature type="region of interest" description="Disordered" evidence="1">
    <location>
        <begin position="312"/>
        <end position="351"/>
    </location>
</feature>
<dbReference type="Pfam" id="PF00566">
    <property type="entry name" value="RabGAP-TBC"/>
    <property type="match status" value="1"/>
</dbReference>
<protein>
    <submittedName>
        <fullName evidence="4">TBC domain-containing protein, putative</fullName>
    </submittedName>
</protein>